<keyword evidence="1" id="KW-0732">Signal</keyword>
<keyword evidence="3" id="KW-1015">Disulfide bond</keyword>
<evidence type="ECO:0000259" key="5">
    <source>
        <dbReference type="PROSITE" id="PS51115"/>
    </source>
</evidence>
<dbReference type="InterPro" id="IPR000034">
    <property type="entry name" value="Laminin_IV"/>
</dbReference>
<proteinExistence type="predicted"/>
<protein>
    <submittedName>
        <fullName evidence="7">Laminin IV type A domain-containing protein</fullName>
    </submittedName>
</protein>
<evidence type="ECO:0000256" key="2">
    <source>
        <dbReference type="ARBA" id="ARBA00022737"/>
    </source>
</evidence>
<feature type="domain" description="Laminin IV type A" evidence="5">
    <location>
        <begin position="152"/>
        <end position="316"/>
    </location>
</feature>
<dbReference type="SMART" id="SM00281">
    <property type="entry name" value="LamB"/>
    <property type="match status" value="1"/>
</dbReference>
<reference evidence="7" key="1">
    <citation type="submission" date="2016-11" db="UniProtKB">
        <authorList>
            <consortium name="WormBaseParasite"/>
        </authorList>
    </citation>
    <scope>IDENTIFICATION</scope>
</reference>
<sequence>MDRRNYKVTYRLLDPAWLMKRHAVIMSVSSRTMFAMVSQTVEIDRMKTTVQLFGNASLMNSSEFYEYEPTGNDYYTFYLFICQKFELQDYSNSKMNKLLTTTFSEPLDQGAYTCEAINVKGRVLATPDCIVRIVNIPAPNPPPRIPVQQPSCDIRGAASHYPDHTGACPCKRDIDQNANFEFTKTGFLTYSQRPQGTKYWRLPQRFLGDKVTAYGGKMEFEVEYSGTGSLNIDPIVVLKGNQMILVHKVRNQDQILHPNSPIRITVETYETNYEQLNGAPATREDLLMVLADLDAFLIRATHVDSQYSSSMLSCPF</sequence>
<keyword evidence="6" id="KW-1185">Reference proteome</keyword>
<dbReference type="AlphaFoldDB" id="A0A1I7WE19"/>
<dbReference type="Pfam" id="PF00052">
    <property type="entry name" value="Laminin_B"/>
    <property type="match status" value="1"/>
</dbReference>
<evidence type="ECO:0000256" key="3">
    <source>
        <dbReference type="ARBA" id="ARBA00023157"/>
    </source>
</evidence>
<evidence type="ECO:0000313" key="6">
    <source>
        <dbReference type="Proteomes" id="UP000095283"/>
    </source>
</evidence>
<evidence type="ECO:0000256" key="4">
    <source>
        <dbReference type="ARBA" id="ARBA00023180"/>
    </source>
</evidence>
<evidence type="ECO:0000313" key="7">
    <source>
        <dbReference type="WBParaSite" id="Hba_03189"/>
    </source>
</evidence>
<evidence type="ECO:0000256" key="1">
    <source>
        <dbReference type="ARBA" id="ARBA00022729"/>
    </source>
</evidence>
<dbReference type="Proteomes" id="UP000095283">
    <property type="component" value="Unplaced"/>
</dbReference>
<name>A0A1I7WE19_HETBA</name>
<keyword evidence="2" id="KW-0677">Repeat</keyword>
<keyword evidence="4" id="KW-0325">Glycoprotein</keyword>
<dbReference type="PROSITE" id="PS51115">
    <property type="entry name" value="LAMININ_IVA"/>
    <property type="match status" value="1"/>
</dbReference>
<dbReference type="WBParaSite" id="Hba_03189">
    <property type="protein sequence ID" value="Hba_03189"/>
    <property type="gene ID" value="Hba_03189"/>
</dbReference>
<organism evidence="6 7">
    <name type="scientific">Heterorhabditis bacteriophora</name>
    <name type="common">Entomopathogenic nematode worm</name>
    <dbReference type="NCBI Taxonomy" id="37862"/>
    <lineage>
        <taxon>Eukaryota</taxon>
        <taxon>Metazoa</taxon>
        <taxon>Ecdysozoa</taxon>
        <taxon>Nematoda</taxon>
        <taxon>Chromadorea</taxon>
        <taxon>Rhabditida</taxon>
        <taxon>Rhabditina</taxon>
        <taxon>Rhabditomorpha</taxon>
        <taxon>Strongyloidea</taxon>
        <taxon>Heterorhabditidae</taxon>
        <taxon>Heterorhabditis</taxon>
    </lineage>
</organism>
<accession>A0A1I7WE19</accession>